<dbReference type="SUPFAM" id="SSF81321">
    <property type="entry name" value="Family A G protein-coupled receptor-like"/>
    <property type="match status" value="1"/>
</dbReference>
<keyword evidence="3" id="KW-0600">Photoreceptor protein</keyword>
<dbReference type="GO" id="GO:0016020">
    <property type="term" value="C:membrane"/>
    <property type="evidence" value="ECO:0007669"/>
    <property type="project" value="UniProtKB-SubCell"/>
</dbReference>
<evidence type="ECO:0000256" key="7">
    <source>
        <dbReference type="ARBA" id="ARBA00022989"/>
    </source>
</evidence>
<evidence type="ECO:0000256" key="11">
    <source>
        <dbReference type="SAM" id="Phobius"/>
    </source>
</evidence>
<reference evidence="12" key="1">
    <citation type="journal article" date="2020" name="Nature">
        <title>Giant virus diversity and host interactions through global metagenomics.</title>
        <authorList>
            <person name="Schulz F."/>
            <person name="Roux S."/>
            <person name="Paez-Espino D."/>
            <person name="Jungbluth S."/>
            <person name="Walsh D.A."/>
            <person name="Denef V.J."/>
            <person name="McMahon K.D."/>
            <person name="Konstantinidis K.T."/>
            <person name="Eloe-Fadrosh E.A."/>
            <person name="Kyrpides N.C."/>
            <person name="Woyke T."/>
        </authorList>
    </citation>
    <scope>NUCLEOTIDE SEQUENCE</scope>
    <source>
        <strain evidence="12">GVMAG-M-3300023174-60</strain>
    </source>
</reference>
<evidence type="ECO:0000256" key="5">
    <source>
        <dbReference type="ARBA" id="ARBA00022692"/>
    </source>
</evidence>
<keyword evidence="9 11" id="KW-0472">Membrane</keyword>
<evidence type="ECO:0000313" key="12">
    <source>
        <dbReference type="EMBL" id="QHT20130.1"/>
    </source>
</evidence>
<evidence type="ECO:0000256" key="2">
    <source>
        <dbReference type="ARBA" id="ARBA00008130"/>
    </source>
</evidence>
<keyword evidence="4" id="KW-0716">Sensory transduction</keyword>
<dbReference type="GO" id="GO:0009881">
    <property type="term" value="F:photoreceptor activity"/>
    <property type="evidence" value="ECO:0007669"/>
    <property type="project" value="UniProtKB-KW"/>
</dbReference>
<feature type="transmembrane region" description="Helical" evidence="11">
    <location>
        <begin position="12"/>
        <end position="32"/>
    </location>
</feature>
<feature type="transmembrane region" description="Helical" evidence="11">
    <location>
        <begin position="176"/>
        <end position="197"/>
    </location>
</feature>
<dbReference type="PROSITE" id="PS00950">
    <property type="entry name" value="BACTERIAL_OPSIN_1"/>
    <property type="match status" value="1"/>
</dbReference>
<evidence type="ECO:0000256" key="4">
    <source>
        <dbReference type="ARBA" id="ARBA00022606"/>
    </source>
</evidence>
<feature type="transmembrane region" description="Helical" evidence="11">
    <location>
        <begin position="120"/>
        <end position="139"/>
    </location>
</feature>
<keyword evidence="5 11" id="KW-0812">Transmembrane</keyword>
<dbReference type="InterPro" id="IPR018229">
    <property type="entry name" value="Rhodopsin_retinal_BS"/>
</dbReference>
<feature type="transmembrane region" description="Helical" evidence="11">
    <location>
        <begin position="44"/>
        <end position="64"/>
    </location>
</feature>
<dbReference type="Pfam" id="PF01036">
    <property type="entry name" value="Bac_rhodopsin"/>
    <property type="match status" value="1"/>
</dbReference>
<dbReference type="InterPro" id="IPR001425">
    <property type="entry name" value="Arc/bac/fun_rhodopsins"/>
</dbReference>
<evidence type="ECO:0000256" key="6">
    <source>
        <dbReference type="ARBA" id="ARBA00022925"/>
    </source>
</evidence>
<dbReference type="GO" id="GO:0007602">
    <property type="term" value="P:phototransduction"/>
    <property type="evidence" value="ECO:0007669"/>
    <property type="project" value="UniProtKB-KW"/>
</dbReference>
<feature type="transmembrane region" description="Helical" evidence="11">
    <location>
        <begin position="76"/>
        <end position="94"/>
    </location>
</feature>
<keyword evidence="10" id="KW-0675">Receptor</keyword>
<dbReference type="GO" id="GO:0005216">
    <property type="term" value="F:monoatomic ion channel activity"/>
    <property type="evidence" value="ECO:0007669"/>
    <property type="project" value="InterPro"/>
</dbReference>
<evidence type="ECO:0000256" key="10">
    <source>
        <dbReference type="ARBA" id="ARBA00023170"/>
    </source>
</evidence>
<dbReference type="SMART" id="SM01021">
    <property type="entry name" value="Bac_rhodopsin"/>
    <property type="match status" value="1"/>
</dbReference>
<evidence type="ECO:0000256" key="8">
    <source>
        <dbReference type="ARBA" id="ARBA00022991"/>
    </source>
</evidence>
<sequence>MSAIVSSATKISLGVQAITGLLGIYGLTIPLAPKDAILRQVLGLEIIVQIIEFVFYLGFLSILNLNSLTQERYYDWFLSTPVMLFTISLYFFYVNFIEGQDKDKDTIGLLDFAKNNSKQIFGFIILNFLMLLFGFLAERGVMDKMLAFVLGTAALCGSFGIIYENYAKYSEKTRKIFWAMFGIWALYGAAFLCPPIVKNVSYTILDIFAKNFFGIFLYYIIANKAF</sequence>
<feature type="transmembrane region" description="Helical" evidence="11">
    <location>
        <begin position="145"/>
        <end position="164"/>
    </location>
</feature>
<keyword evidence="8" id="KW-0157">Chromophore</keyword>
<comment type="subcellular location">
    <subcellularLocation>
        <location evidence="1">Membrane</location>
        <topology evidence="1">Multi-pass membrane protein</topology>
    </subcellularLocation>
</comment>
<organism evidence="12">
    <name type="scientific">viral metagenome</name>
    <dbReference type="NCBI Taxonomy" id="1070528"/>
    <lineage>
        <taxon>unclassified sequences</taxon>
        <taxon>metagenomes</taxon>
        <taxon>organismal metagenomes</taxon>
    </lineage>
</organism>
<evidence type="ECO:0000256" key="1">
    <source>
        <dbReference type="ARBA" id="ARBA00004141"/>
    </source>
</evidence>
<name>A0A6C0DUT2_9ZZZZ</name>
<protein>
    <submittedName>
        <fullName evidence="12">Uncharacterized protein</fullName>
    </submittedName>
</protein>
<proteinExistence type="inferred from homology"/>
<evidence type="ECO:0000256" key="3">
    <source>
        <dbReference type="ARBA" id="ARBA00022543"/>
    </source>
</evidence>
<dbReference type="EMBL" id="MN739677">
    <property type="protein sequence ID" value="QHT20130.1"/>
    <property type="molecule type" value="Genomic_DNA"/>
</dbReference>
<dbReference type="Gene3D" id="1.20.1070.10">
    <property type="entry name" value="Rhodopsin 7-helix transmembrane proteins"/>
    <property type="match status" value="1"/>
</dbReference>
<feature type="transmembrane region" description="Helical" evidence="11">
    <location>
        <begin position="203"/>
        <end position="221"/>
    </location>
</feature>
<keyword evidence="7 11" id="KW-1133">Transmembrane helix</keyword>
<dbReference type="AlphaFoldDB" id="A0A6C0DUT2"/>
<keyword evidence="6" id="KW-0681">Retinal protein</keyword>
<accession>A0A6C0DUT2</accession>
<evidence type="ECO:0000256" key="9">
    <source>
        <dbReference type="ARBA" id="ARBA00023136"/>
    </source>
</evidence>
<comment type="similarity">
    <text evidence="2">Belongs to the archaeal/bacterial/fungal opsin family.</text>
</comment>